<evidence type="ECO:0000313" key="3">
    <source>
        <dbReference type="Proteomes" id="UP001412239"/>
    </source>
</evidence>
<organism evidence="2 3">
    <name type="scientific">Tuber aestivum</name>
    <name type="common">summer truffle</name>
    <dbReference type="NCBI Taxonomy" id="59557"/>
    <lineage>
        <taxon>Eukaryota</taxon>
        <taxon>Fungi</taxon>
        <taxon>Dikarya</taxon>
        <taxon>Ascomycota</taxon>
        <taxon>Pezizomycotina</taxon>
        <taxon>Pezizomycetes</taxon>
        <taxon>Pezizales</taxon>
        <taxon>Tuberaceae</taxon>
        <taxon>Tuber</taxon>
    </lineage>
</organism>
<gene>
    <name evidence="2" type="ORF">GSTUAT00005696001</name>
</gene>
<dbReference type="Proteomes" id="UP001412239">
    <property type="component" value="Unassembled WGS sequence"/>
</dbReference>
<feature type="region of interest" description="Disordered" evidence="1">
    <location>
        <begin position="1"/>
        <end position="31"/>
    </location>
</feature>
<keyword evidence="3" id="KW-1185">Reference proteome</keyword>
<evidence type="ECO:0000256" key="1">
    <source>
        <dbReference type="SAM" id="MobiDB-lite"/>
    </source>
</evidence>
<dbReference type="AlphaFoldDB" id="A0A292PRH1"/>
<accession>A0A292PRH1</accession>
<evidence type="ECO:0000313" key="2">
    <source>
        <dbReference type="EMBL" id="CUS10149.1"/>
    </source>
</evidence>
<proteinExistence type="predicted"/>
<name>A0A292PRH1_9PEZI</name>
<feature type="compositionally biased region" description="Basic and acidic residues" evidence="1">
    <location>
        <begin position="88"/>
        <end position="112"/>
    </location>
</feature>
<protein>
    <submittedName>
        <fullName evidence="2">Uncharacterized protein</fullName>
    </submittedName>
</protein>
<sequence>MLAAEMQFRAAPYSQTTQGGRPNAPVSKGRDGLKLNIVFAQSTDAVDGEDEKGKQKSDLVLGYHDLEASISHEISRGLSEKVWVVRKSRPDLDDNTSRHQEAEDKDQQRQDAPDATMEPPDATPAKTMGKSLLQFTPNSV</sequence>
<reference evidence="2" key="1">
    <citation type="submission" date="2015-10" db="EMBL/GenBank/DDBJ databases">
        <authorList>
            <person name="Regsiter A."/>
            <person name="william w."/>
        </authorList>
    </citation>
    <scope>NUCLEOTIDE SEQUENCE</scope>
    <source>
        <strain evidence="2">Montdore</strain>
    </source>
</reference>
<dbReference type="EMBL" id="LN891054">
    <property type="protein sequence ID" value="CUS10149.1"/>
    <property type="molecule type" value="Genomic_DNA"/>
</dbReference>
<feature type="region of interest" description="Disordered" evidence="1">
    <location>
        <begin position="87"/>
        <end position="140"/>
    </location>
</feature>